<evidence type="ECO:0000313" key="18">
    <source>
        <dbReference type="Proteomes" id="UP001163105"/>
    </source>
</evidence>
<dbReference type="PANTHER" id="PTHR24287:SF17">
    <property type="entry name" value="P450, PUTATIVE (EUROFUNG)-RELATED"/>
    <property type="match status" value="1"/>
</dbReference>
<keyword evidence="4 12" id="KW-0349">Heme</keyword>
<evidence type="ECO:0000256" key="15">
    <source>
        <dbReference type="SAM" id="Phobius"/>
    </source>
</evidence>
<feature type="region of interest" description="Disordered" evidence="14">
    <location>
        <begin position="505"/>
        <end position="537"/>
    </location>
</feature>
<dbReference type="PANTHER" id="PTHR24287">
    <property type="entry name" value="P450, PUTATIVE (EUROFUNG)-RELATED"/>
    <property type="match status" value="1"/>
</dbReference>
<dbReference type="InterPro" id="IPR036396">
    <property type="entry name" value="Cyt_P450_sf"/>
</dbReference>
<dbReference type="InterPro" id="IPR000504">
    <property type="entry name" value="RRM_dom"/>
</dbReference>
<dbReference type="Gene3D" id="3.30.70.330">
    <property type="match status" value="1"/>
</dbReference>
<organism evidence="17 18">
    <name type="scientific">Purpureocillium lavendulum</name>
    <dbReference type="NCBI Taxonomy" id="1247861"/>
    <lineage>
        <taxon>Eukaryota</taxon>
        <taxon>Fungi</taxon>
        <taxon>Dikarya</taxon>
        <taxon>Ascomycota</taxon>
        <taxon>Pezizomycotina</taxon>
        <taxon>Sordariomycetes</taxon>
        <taxon>Hypocreomycetidae</taxon>
        <taxon>Hypocreales</taxon>
        <taxon>Ophiocordycipitaceae</taxon>
        <taxon>Purpureocillium</taxon>
    </lineage>
</organism>
<dbReference type="PRINTS" id="PR00385">
    <property type="entry name" value="P450"/>
</dbReference>
<dbReference type="InterPro" id="IPR001128">
    <property type="entry name" value="Cyt_P450"/>
</dbReference>
<feature type="transmembrane region" description="Helical" evidence="15">
    <location>
        <begin position="6"/>
        <end position="27"/>
    </location>
</feature>
<feature type="compositionally biased region" description="Basic and acidic residues" evidence="14">
    <location>
        <begin position="711"/>
        <end position="720"/>
    </location>
</feature>
<evidence type="ECO:0000256" key="1">
    <source>
        <dbReference type="ARBA" id="ARBA00001971"/>
    </source>
</evidence>
<evidence type="ECO:0000256" key="14">
    <source>
        <dbReference type="SAM" id="MobiDB-lite"/>
    </source>
</evidence>
<reference evidence="17" key="1">
    <citation type="submission" date="2023-01" db="EMBL/GenBank/DDBJ databases">
        <title>The growth and conidiation of Purpureocillium lavendulum are regulated by nitrogen source and histone H3K14 acetylation.</title>
        <authorList>
            <person name="Tang P."/>
            <person name="Han J."/>
            <person name="Zhang C."/>
            <person name="Tang P."/>
            <person name="Qi F."/>
            <person name="Zhang K."/>
            <person name="Liang L."/>
        </authorList>
    </citation>
    <scope>NUCLEOTIDE SEQUENCE</scope>
    <source>
        <strain evidence="17">YMF1.00683</strain>
    </source>
</reference>
<dbReference type="GO" id="GO:0016712">
    <property type="term" value="F:oxidoreductase activity, acting on paired donors, with incorporation or reduction of molecular oxygen, reduced flavin or flavoprotein as one donor, and incorporation of one atom of oxygen"/>
    <property type="evidence" value="ECO:0007669"/>
    <property type="project" value="InterPro"/>
</dbReference>
<dbReference type="Pfam" id="PF00067">
    <property type="entry name" value="p450"/>
    <property type="match status" value="1"/>
</dbReference>
<gene>
    <name evidence="17" type="ORF">O9K51_01594</name>
</gene>
<dbReference type="InterPro" id="IPR047146">
    <property type="entry name" value="Cyt_P450_E_CYP52_fungi"/>
</dbReference>
<comment type="caution">
    <text evidence="17">The sequence shown here is derived from an EMBL/GenBank/DDBJ whole genome shotgun (WGS) entry which is preliminary data.</text>
</comment>
<feature type="compositionally biased region" description="Basic and acidic residues" evidence="14">
    <location>
        <begin position="731"/>
        <end position="746"/>
    </location>
</feature>
<evidence type="ECO:0000259" key="16">
    <source>
        <dbReference type="PROSITE" id="PS50102"/>
    </source>
</evidence>
<evidence type="ECO:0000313" key="17">
    <source>
        <dbReference type="EMBL" id="KAJ6446821.1"/>
    </source>
</evidence>
<dbReference type="SMART" id="SM00360">
    <property type="entry name" value="RRM"/>
    <property type="match status" value="1"/>
</dbReference>
<feature type="domain" description="RRM" evidence="16">
    <location>
        <begin position="542"/>
        <end position="620"/>
    </location>
</feature>
<evidence type="ECO:0000256" key="9">
    <source>
        <dbReference type="ARBA" id="ARBA00023004"/>
    </source>
</evidence>
<keyword evidence="13" id="KW-0694">RNA-binding</keyword>
<comment type="similarity">
    <text evidence="3">Belongs to the cytochrome P450 family.</text>
</comment>
<evidence type="ECO:0000256" key="7">
    <source>
        <dbReference type="ARBA" id="ARBA00022989"/>
    </source>
</evidence>
<dbReference type="InterPro" id="IPR002974">
    <property type="entry name" value="Cyt_P450_E_CYP52_ascomycetes"/>
</dbReference>
<evidence type="ECO:0000256" key="3">
    <source>
        <dbReference type="ARBA" id="ARBA00010617"/>
    </source>
</evidence>
<protein>
    <submittedName>
        <fullName evidence="17">Molybdenum cofactor synthesis protein 2B</fullName>
    </submittedName>
</protein>
<dbReference type="InterPro" id="IPR034201">
    <property type="entry name" value="RNPS1_RRM"/>
</dbReference>
<accession>A0AB34G7A4</accession>
<keyword evidence="6 12" id="KW-0479">Metal-binding</keyword>
<feature type="region of interest" description="Disordered" evidence="14">
    <location>
        <begin position="626"/>
        <end position="746"/>
    </location>
</feature>
<dbReference type="SUPFAM" id="SSF54928">
    <property type="entry name" value="RNA-binding domain, RBD"/>
    <property type="match status" value="1"/>
</dbReference>
<keyword evidence="9 12" id="KW-0408">Iron</keyword>
<dbReference type="Gene3D" id="1.10.630.10">
    <property type="entry name" value="Cytochrome P450"/>
    <property type="match status" value="1"/>
</dbReference>
<feature type="compositionally biased region" description="Basic and acidic residues" evidence="14">
    <location>
        <begin position="513"/>
        <end position="534"/>
    </location>
</feature>
<dbReference type="InterPro" id="IPR035979">
    <property type="entry name" value="RBD_domain_sf"/>
</dbReference>
<keyword evidence="10" id="KW-0503">Monooxygenase</keyword>
<evidence type="ECO:0000256" key="12">
    <source>
        <dbReference type="PIRSR" id="PIRSR602402-1"/>
    </source>
</evidence>
<evidence type="ECO:0000256" key="10">
    <source>
        <dbReference type="ARBA" id="ARBA00023033"/>
    </source>
</evidence>
<evidence type="ECO:0000256" key="8">
    <source>
        <dbReference type="ARBA" id="ARBA00023002"/>
    </source>
</evidence>
<keyword evidence="8" id="KW-0560">Oxidoreductase</keyword>
<dbReference type="Proteomes" id="UP001163105">
    <property type="component" value="Unassembled WGS sequence"/>
</dbReference>
<dbReference type="GO" id="GO:0005506">
    <property type="term" value="F:iron ion binding"/>
    <property type="evidence" value="ECO:0007669"/>
    <property type="project" value="InterPro"/>
</dbReference>
<evidence type="ECO:0000256" key="4">
    <source>
        <dbReference type="ARBA" id="ARBA00022617"/>
    </source>
</evidence>
<evidence type="ECO:0000256" key="11">
    <source>
        <dbReference type="ARBA" id="ARBA00023136"/>
    </source>
</evidence>
<dbReference type="GO" id="GO:0020037">
    <property type="term" value="F:heme binding"/>
    <property type="evidence" value="ECO:0007669"/>
    <property type="project" value="InterPro"/>
</dbReference>
<dbReference type="EMBL" id="JAQHRD010000001">
    <property type="protein sequence ID" value="KAJ6446821.1"/>
    <property type="molecule type" value="Genomic_DNA"/>
</dbReference>
<dbReference type="InterPro" id="IPR017972">
    <property type="entry name" value="Cyt_P450_CS"/>
</dbReference>
<dbReference type="CDD" id="cd11063">
    <property type="entry name" value="CYP52"/>
    <property type="match status" value="1"/>
</dbReference>
<dbReference type="PRINTS" id="PR00464">
    <property type="entry name" value="EP450II"/>
</dbReference>
<evidence type="ECO:0000256" key="6">
    <source>
        <dbReference type="ARBA" id="ARBA00022723"/>
    </source>
</evidence>
<dbReference type="Pfam" id="PF00076">
    <property type="entry name" value="RRM_1"/>
    <property type="match status" value="1"/>
</dbReference>
<proteinExistence type="inferred from homology"/>
<sequence>MPGEAAYLAAALGAGAYIVWVVVEVFARRHHVALTAASMAAFAHGTQPALVYPHTDLVLGVDWLRLMTGALRRNAVLETWHDLFTRTVGHTFWHLSIGSWMLMTNEPDNVKALLSTQFDAWPIGGTRQKTTELALGPHAIFSANGAEWAAARALIRPSFVRNQIADLECTDAHVEAFLSRLPRDGASSKVDLQALLYMFTMDTSTDFMFGYSTDMLVNPTAEAVKFTQSFEYALLSSASRARLGWLLLLLPDRKLAASVAYCKSYIDGYVAEALRRGKSRDRPYVFMNEMLDSGASHSQITEQLLAMILGGRDTSASTMSSMFWELARRPEVVRRLRAEVASLEGRRPTWEELKGLKYLNNVLKEALRLWAPVVTNMRTANRDTVLPRGGGPDGQAPLFVPKGTSVRFVLYSLHRRKDVYGDDAEEFRPERWDNLRMSWEYVPFSGGPRICIGQQFALTMMSYLTARFFQVYESIEAADDEPMVQQASTTISLVNGCWVKLTPTPPARRNGRFRGDSRDRSWSRPRGRDSRDRSLSPLPAGTKIVVERLSKNIHEGHLREIFGRYGRILDLDLPMNRTFNTNRGTAYIMFERQDDAEVAIASMHEGEIDGAIVNVSIVLPRSLMATDPPLVSRGANMGPRDRRTSYGYQPAGGYGNDRRPSPGYPGPRGNAYRDPSPRGPPRGGNRYRSRSYDSYSSRSRSKSAHRGGGGRYDDDVDRRRSPSPAHQSHASYDRRGPPTGPRHDYR</sequence>
<dbReference type="PROSITE" id="PS00086">
    <property type="entry name" value="CYTOCHROME_P450"/>
    <property type="match status" value="1"/>
</dbReference>
<evidence type="ECO:0000256" key="2">
    <source>
        <dbReference type="ARBA" id="ARBA00004167"/>
    </source>
</evidence>
<dbReference type="SUPFAM" id="SSF48264">
    <property type="entry name" value="Cytochrome P450"/>
    <property type="match status" value="1"/>
</dbReference>
<dbReference type="GO" id="GO:0016020">
    <property type="term" value="C:membrane"/>
    <property type="evidence" value="ECO:0007669"/>
    <property type="project" value="UniProtKB-SubCell"/>
</dbReference>
<feature type="binding site" description="axial binding residue" evidence="12">
    <location>
        <position position="451"/>
    </location>
    <ligand>
        <name>heme</name>
        <dbReference type="ChEBI" id="CHEBI:30413"/>
    </ligand>
    <ligandPart>
        <name>Fe</name>
        <dbReference type="ChEBI" id="CHEBI:18248"/>
    </ligandPart>
</feature>
<name>A0AB34G7A4_9HYPO</name>
<evidence type="ECO:0000256" key="13">
    <source>
        <dbReference type="PROSITE-ProRule" id="PRU00176"/>
    </source>
</evidence>
<dbReference type="GO" id="GO:0003723">
    <property type="term" value="F:RNA binding"/>
    <property type="evidence" value="ECO:0007669"/>
    <property type="project" value="UniProtKB-UniRule"/>
</dbReference>
<comment type="subcellular location">
    <subcellularLocation>
        <location evidence="2">Membrane</location>
        <topology evidence="2">Single-pass membrane protein</topology>
    </subcellularLocation>
</comment>
<keyword evidence="18" id="KW-1185">Reference proteome</keyword>
<keyword evidence="11 15" id="KW-0472">Membrane</keyword>
<dbReference type="PRINTS" id="PR01239">
    <property type="entry name" value="EP450IICYP52"/>
</dbReference>
<dbReference type="InterPro" id="IPR002402">
    <property type="entry name" value="Cyt_P450_E_grp-II"/>
</dbReference>
<dbReference type="InterPro" id="IPR012677">
    <property type="entry name" value="Nucleotide-bd_a/b_plait_sf"/>
</dbReference>
<dbReference type="CDD" id="cd12365">
    <property type="entry name" value="RRM_RNPS1"/>
    <property type="match status" value="1"/>
</dbReference>
<keyword evidence="5 15" id="KW-0812">Transmembrane</keyword>
<keyword evidence="7 15" id="KW-1133">Transmembrane helix</keyword>
<dbReference type="PROSITE" id="PS50102">
    <property type="entry name" value="RRM"/>
    <property type="match status" value="1"/>
</dbReference>
<evidence type="ECO:0000256" key="5">
    <source>
        <dbReference type="ARBA" id="ARBA00022692"/>
    </source>
</evidence>
<dbReference type="AlphaFoldDB" id="A0AB34G7A4"/>
<comment type="cofactor">
    <cofactor evidence="1 12">
        <name>heme</name>
        <dbReference type="ChEBI" id="CHEBI:30413"/>
    </cofactor>
</comment>